<dbReference type="InterPro" id="IPR002464">
    <property type="entry name" value="DNA/RNA_helicase_DEAH_CS"/>
</dbReference>
<evidence type="ECO:0000256" key="5">
    <source>
        <dbReference type="ARBA" id="ARBA00023136"/>
    </source>
</evidence>
<dbReference type="CDD" id="cd00174">
    <property type="entry name" value="SH3"/>
    <property type="match status" value="1"/>
</dbReference>
<feature type="compositionally biased region" description="Pro residues" evidence="7">
    <location>
        <begin position="328"/>
        <end position="347"/>
    </location>
</feature>
<evidence type="ECO:0000259" key="8">
    <source>
        <dbReference type="PROSITE" id="PS50002"/>
    </source>
</evidence>
<dbReference type="PANTHER" id="PTHR14167:SF81">
    <property type="entry name" value="ENDOPHILIN-A"/>
    <property type="match status" value="1"/>
</dbReference>
<name>A0A8H7SNL0_9FUNG</name>
<dbReference type="GO" id="GO:0003676">
    <property type="term" value="F:nucleic acid binding"/>
    <property type="evidence" value="ECO:0007669"/>
    <property type="project" value="InterPro"/>
</dbReference>
<dbReference type="Gene3D" id="2.30.30.40">
    <property type="entry name" value="SH3 Domains"/>
    <property type="match status" value="3"/>
</dbReference>
<dbReference type="PROSITE" id="PS51192">
    <property type="entry name" value="HELICASE_ATP_BIND_1"/>
    <property type="match status" value="1"/>
</dbReference>
<evidence type="ECO:0000256" key="1">
    <source>
        <dbReference type="ARBA" id="ARBA00004170"/>
    </source>
</evidence>
<dbReference type="InterPro" id="IPR050384">
    <property type="entry name" value="Endophilin_SH3RF"/>
</dbReference>
<dbReference type="Proteomes" id="UP000613177">
    <property type="component" value="Unassembled WGS sequence"/>
</dbReference>
<feature type="domain" description="Helicase ATP-binding" evidence="9">
    <location>
        <begin position="669"/>
        <end position="847"/>
    </location>
</feature>
<dbReference type="InterPro" id="IPR027417">
    <property type="entry name" value="P-loop_NTPase"/>
</dbReference>
<dbReference type="Pfam" id="PF00270">
    <property type="entry name" value="DEAD"/>
    <property type="match status" value="1"/>
</dbReference>
<keyword evidence="2 6" id="KW-0728">SH3 domain</keyword>
<evidence type="ECO:0000256" key="7">
    <source>
        <dbReference type="SAM" id="MobiDB-lite"/>
    </source>
</evidence>
<dbReference type="InterPro" id="IPR036028">
    <property type="entry name" value="SH3-like_dom_sf"/>
</dbReference>
<dbReference type="Pfam" id="PF14604">
    <property type="entry name" value="SH3_9"/>
    <property type="match status" value="1"/>
</dbReference>
<feature type="region of interest" description="Disordered" evidence="7">
    <location>
        <begin position="275"/>
        <end position="366"/>
    </location>
</feature>
<evidence type="ECO:0000259" key="9">
    <source>
        <dbReference type="PROSITE" id="PS51192"/>
    </source>
</evidence>
<evidence type="ECO:0000256" key="4">
    <source>
        <dbReference type="ARBA" id="ARBA00023054"/>
    </source>
</evidence>
<gene>
    <name evidence="10" type="ORF">INT48_007520</name>
</gene>
<keyword evidence="4" id="KW-0175">Coiled coil</keyword>
<dbReference type="SMART" id="SM00326">
    <property type="entry name" value="SH3"/>
    <property type="match status" value="3"/>
</dbReference>
<feature type="domain" description="SH3" evidence="8">
    <location>
        <begin position="1"/>
        <end position="62"/>
    </location>
</feature>
<evidence type="ECO:0000256" key="2">
    <source>
        <dbReference type="ARBA" id="ARBA00022443"/>
    </source>
</evidence>
<proteinExistence type="predicted"/>
<feature type="compositionally biased region" description="Polar residues" evidence="7">
    <location>
        <begin position="435"/>
        <end position="447"/>
    </location>
</feature>
<accession>A0A8H7SNL0</accession>
<feature type="region of interest" description="Disordered" evidence="7">
    <location>
        <begin position="423"/>
        <end position="455"/>
    </location>
</feature>
<keyword evidence="11" id="KW-1185">Reference proteome</keyword>
<dbReference type="GO" id="GO:0005524">
    <property type="term" value="F:ATP binding"/>
    <property type="evidence" value="ECO:0007669"/>
    <property type="project" value="InterPro"/>
</dbReference>
<dbReference type="Pfam" id="PF00018">
    <property type="entry name" value="SH3_1"/>
    <property type="match status" value="1"/>
</dbReference>
<sequence>MTELYKATFAYETDKEDELSLKVGETVRVSNKDSPDWWVAERVNNNKEIGLVPSNFLEKISEEGIVLAIVIKDYISQSPEELSLQKNRIVTILNKDIGEGWWQGDLNGKKGIFPADHVELVQESELPGDDDSKAKKDSFKLAAYGVKQGGIGSILAGGFSLKKTSTNSNRSSVNDRPTSTNTESNVPSIPNKPHPSLIKNNNPPVPTTTKKTLSSRAMVLHDYLPESTDEIKLMRGEYVTVVDQLDNDGWWEGTSESGETGLFPSTFVQILQDDKPPQRPVRARPATVKTDTAPSSVPAEGMARPPPVPVTTRPTSLLTQREGSSMASPPPRPITTPPRPMTTPPVPAARRTNSIASPPPIDIGHRRIPSIPVMSPDLPPMSPIHDKPTRPIPRPTSTTSSDSFRAKSPEAHQNALNHMAKPPKINFGTKMVPQSPATSRPVSTNEDQPLPPVPKRSMPPLPELGILPTHFDQNPAPTTITAERKPAPQHLPSTPDLVIDAKIKQYIQFEIEKIKQEFESKLEQERVERQKIQLCFNTIKPVIYHHSTSEPFSCSQNSRKRKRTQYSYLEMEHNSDQDISSSTLLPTTLPSTSDEANYIPTRSMSDLSIYYDAENDWVDENDTVILEQNIPFTPNTTSSLTRIGREELKSILFASFKTQEFIPNQYEAVSASLDNQDMLLVLPAGPPRNICYQLPILFHHIKLTTIVIVPTYINLLEHDDHYTQYHNIPTAFISNAKKNYKPNWISIQELEYTVIKSFQLVYMTYTDFRKSKYMITLLVNENLLSRIVIDEAHCISQWGPEFHFGYLRATEQLKTMFPTVPITAVTAVSNERVQLDIMHSLSIFGKCKIFNKSILL</sequence>
<dbReference type="InterPro" id="IPR011545">
    <property type="entry name" value="DEAD/DEAH_box_helicase_dom"/>
</dbReference>
<dbReference type="GO" id="GO:0016787">
    <property type="term" value="F:hydrolase activity"/>
    <property type="evidence" value="ECO:0007669"/>
    <property type="project" value="UniProtKB-KW"/>
</dbReference>
<feature type="domain" description="SH3" evidence="8">
    <location>
        <begin position="212"/>
        <end position="273"/>
    </location>
</feature>
<feature type="region of interest" description="Disordered" evidence="7">
    <location>
        <begin position="380"/>
        <end position="409"/>
    </location>
</feature>
<organism evidence="10 11">
    <name type="scientific">Thamnidium elegans</name>
    <dbReference type="NCBI Taxonomy" id="101142"/>
    <lineage>
        <taxon>Eukaryota</taxon>
        <taxon>Fungi</taxon>
        <taxon>Fungi incertae sedis</taxon>
        <taxon>Mucoromycota</taxon>
        <taxon>Mucoromycotina</taxon>
        <taxon>Mucoromycetes</taxon>
        <taxon>Mucorales</taxon>
        <taxon>Mucorineae</taxon>
        <taxon>Mucoraceae</taxon>
        <taxon>Thamnidium</taxon>
    </lineage>
</organism>
<dbReference type="SUPFAM" id="SSF50044">
    <property type="entry name" value="SH3-domain"/>
    <property type="match status" value="3"/>
</dbReference>
<dbReference type="Pfam" id="PF07653">
    <property type="entry name" value="SH3_2"/>
    <property type="match status" value="1"/>
</dbReference>
<reference evidence="10" key="1">
    <citation type="submission" date="2021-01" db="EMBL/GenBank/DDBJ databases">
        <title>Metabolic potential, ecology and presence of endohyphal bacteria is reflected in genomic diversity of Mucoromycotina.</title>
        <authorList>
            <person name="Muszewska A."/>
            <person name="Okrasinska A."/>
            <person name="Steczkiewicz K."/>
            <person name="Drgas O."/>
            <person name="Orlowska M."/>
            <person name="Perlinska-Lenart U."/>
            <person name="Aleksandrzak-Piekarczyk T."/>
            <person name="Szatraj K."/>
            <person name="Zielenkiewicz U."/>
            <person name="Pilsyk S."/>
            <person name="Malc E."/>
            <person name="Mieczkowski P."/>
            <person name="Kruszewska J.S."/>
            <person name="Biernat P."/>
            <person name="Pawlowska J."/>
        </authorList>
    </citation>
    <scope>NUCLEOTIDE SEQUENCE</scope>
    <source>
        <strain evidence="10">WA0000018081</strain>
    </source>
</reference>
<comment type="subcellular location">
    <subcellularLocation>
        <location evidence="1">Membrane</location>
        <topology evidence="1">Peripheral membrane protein</topology>
    </subcellularLocation>
</comment>
<comment type="caution">
    <text evidence="10">The sequence shown here is derived from an EMBL/GenBank/DDBJ whole genome shotgun (WGS) entry which is preliminary data.</text>
</comment>
<evidence type="ECO:0000256" key="3">
    <source>
        <dbReference type="ARBA" id="ARBA00022801"/>
    </source>
</evidence>
<evidence type="ECO:0000313" key="11">
    <source>
        <dbReference type="Proteomes" id="UP000613177"/>
    </source>
</evidence>
<feature type="domain" description="SH3" evidence="8">
    <location>
        <begin position="63"/>
        <end position="123"/>
    </location>
</feature>
<dbReference type="PANTHER" id="PTHR14167">
    <property type="entry name" value="SH3 DOMAIN-CONTAINING"/>
    <property type="match status" value="1"/>
</dbReference>
<dbReference type="PROSITE" id="PS00690">
    <property type="entry name" value="DEAH_ATP_HELICASE"/>
    <property type="match status" value="1"/>
</dbReference>
<feature type="compositionally biased region" description="Polar residues" evidence="7">
    <location>
        <begin position="316"/>
        <end position="327"/>
    </location>
</feature>
<keyword evidence="5" id="KW-0472">Membrane</keyword>
<dbReference type="InterPro" id="IPR001452">
    <property type="entry name" value="SH3_domain"/>
</dbReference>
<feature type="compositionally biased region" description="Low complexity" evidence="7">
    <location>
        <begin position="199"/>
        <end position="212"/>
    </location>
</feature>
<dbReference type="AlphaFoldDB" id="A0A8H7SNL0"/>
<protein>
    <submittedName>
        <fullName evidence="10">Uncharacterized protein</fullName>
    </submittedName>
</protein>
<keyword evidence="3" id="KW-0378">Hydrolase</keyword>
<feature type="region of interest" description="Disordered" evidence="7">
    <location>
        <begin position="164"/>
        <end position="212"/>
    </location>
</feature>
<dbReference type="SUPFAM" id="SSF52540">
    <property type="entry name" value="P-loop containing nucleoside triphosphate hydrolases"/>
    <property type="match status" value="1"/>
</dbReference>
<feature type="compositionally biased region" description="Polar residues" evidence="7">
    <location>
        <begin position="164"/>
        <end position="188"/>
    </location>
</feature>
<dbReference type="Gene3D" id="3.40.50.300">
    <property type="entry name" value="P-loop containing nucleotide triphosphate hydrolases"/>
    <property type="match status" value="1"/>
</dbReference>
<dbReference type="InterPro" id="IPR014001">
    <property type="entry name" value="Helicase_ATP-bd"/>
</dbReference>
<dbReference type="PROSITE" id="PS50002">
    <property type="entry name" value="SH3"/>
    <property type="match status" value="3"/>
</dbReference>
<evidence type="ECO:0000256" key="6">
    <source>
        <dbReference type="PROSITE-ProRule" id="PRU00192"/>
    </source>
</evidence>
<dbReference type="EMBL" id="JAEPRE010000150">
    <property type="protein sequence ID" value="KAG2231447.1"/>
    <property type="molecule type" value="Genomic_DNA"/>
</dbReference>
<evidence type="ECO:0000313" key="10">
    <source>
        <dbReference type="EMBL" id="KAG2231447.1"/>
    </source>
</evidence>